<evidence type="ECO:0000313" key="1">
    <source>
        <dbReference type="EMBL" id="CAG6463625.1"/>
    </source>
</evidence>
<name>A0A8D8AWS3_CULPI</name>
<proteinExistence type="predicted"/>
<reference evidence="1" key="1">
    <citation type="submission" date="2021-05" db="EMBL/GenBank/DDBJ databases">
        <authorList>
            <person name="Alioto T."/>
            <person name="Alioto T."/>
            <person name="Gomez Garrido J."/>
        </authorList>
    </citation>
    <scope>NUCLEOTIDE SEQUENCE</scope>
</reference>
<dbReference type="AlphaFoldDB" id="A0A8D8AWS3"/>
<dbReference type="EMBL" id="HBUE01048974">
    <property type="protein sequence ID" value="CAG6463625.1"/>
    <property type="molecule type" value="Transcribed_RNA"/>
</dbReference>
<protein>
    <submittedName>
        <fullName evidence="1">(northern house mosquito) hypothetical protein</fullName>
    </submittedName>
</protein>
<organism evidence="1">
    <name type="scientific">Culex pipiens</name>
    <name type="common">House mosquito</name>
    <dbReference type="NCBI Taxonomy" id="7175"/>
    <lineage>
        <taxon>Eukaryota</taxon>
        <taxon>Metazoa</taxon>
        <taxon>Ecdysozoa</taxon>
        <taxon>Arthropoda</taxon>
        <taxon>Hexapoda</taxon>
        <taxon>Insecta</taxon>
        <taxon>Pterygota</taxon>
        <taxon>Neoptera</taxon>
        <taxon>Endopterygota</taxon>
        <taxon>Diptera</taxon>
        <taxon>Nematocera</taxon>
        <taxon>Culicoidea</taxon>
        <taxon>Culicidae</taxon>
        <taxon>Culicinae</taxon>
        <taxon>Culicini</taxon>
        <taxon>Culex</taxon>
        <taxon>Culex</taxon>
    </lineage>
</organism>
<accession>A0A8D8AWS3</accession>
<sequence>MRQSPIIRTEAFLSIHGSTSVEQSIAIKHLKVALLLDTAHHSFLGAVVVSGAHTGLSGIESQIDLLSLVITRTRNVTPDQTVPVVSADRSHWTAMIQRILRYTIRGVWVDTILVIRTQPRFVVITNFTAQRGTVGNRLIRR</sequence>